<sequence>MPKYPFIVFFTILFLAGCGGEKPEVLVVLKTLDNPFFVDIQDGFVKEWGERKQDAVVTIKSGRKEGDIETQRKILDAQYSSKVANRQPPLIKGLVLTPSASGGDLVLQIRRYRKAGIPVILLDTGINREELERQKTNYNLLVRSNNVTGGEIAADVLVKGLEDNAKECRVLVLNGVADHDTAKERRDGFVQKAESMGCEVAMEKTANWRRDDAQRIVSQLVANWKFTGVFAANDEMALGTISALKQAGINDGTLIVGFDAIPEAIEAVRSGLMLDTIAQNPRKMGKKAAMALAEFITTKAKKKKLPSFKEELLSPVSTKRNLAPAL</sequence>
<dbReference type="PANTHER" id="PTHR46847">
    <property type="entry name" value="D-ALLOSE-BINDING PERIPLASMIC PROTEIN-RELATED"/>
    <property type="match status" value="1"/>
</dbReference>
<dbReference type="EMBL" id="CAADEZ010000049">
    <property type="protein sequence ID" value="VFJ47613.1"/>
    <property type="molecule type" value="Genomic_DNA"/>
</dbReference>
<accession>A0A450SH01</accession>
<evidence type="ECO:0000313" key="6">
    <source>
        <dbReference type="EMBL" id="VFJ52411.1"/>
    </source>
</evidence>
<dbReference type="PANTHER" id="PTHR46847:SF1">
    <property type="entry name" value="D-ALLOSE-BINDING PERIPLASMIC PROTEIN-RELATED"/>
    <property type="match status" value="1"/>
</dbReference>
<proteinExistence type="inferred from homology"/>
<comment type="subcellular location">
    <subcellularLocation>
        <location evidence="1">Cell envelope</location>
    </subcellularLocation>
</comment>
<evidence type="ECO:0000256" key="2">
    <source>
        <dbReference type="ARBA" id="ARBA00007639"/>
    </source>
</evidence>
<dbReference type="EMBL" id="CAADFA010000108">
    <property type="protein sequence ID" value="VFJ52411.1"/>
    <property type="molecule type" value="Genomic_DNA"/>
</dbReference>
<dbReference type="InterPro" id="IPR025997">
    <property type="entry name" value="SBP_2_dom"/>
</dbReference>
<organism evidence="6">
    <name type="scientific">Candidatus Kentrum sp. FM</name>
    <dbReference type="NCBI Taxonomy" id="2126340"/>
    <lineage>
        <taxon>Bacteria</taxon>
        <taxon>Pseudomonadati</taxon>
        <taxon>Pseudomonadota</taxon>
        <taxon>Gammaproteobacteria</taxon>
        <taxon>Candidatus Kentrum</taxon>
    </lineage>
</organism>
<evidence type="ECO:0000256" key="1">
    <source>
        <dbReference type="ARBA" id="ARBA00004196"/>
    </source>
</evidence>
<reference evidence="6" key="1">
    <citation type="submission" date="2019-02" db="EMBL/GenBank/DDBJ databases">
        <authorList>
            <person name="Gruber-Vodicka R. H."/>
            <person name="Seah K. B. B."/>
        </authorList>
    </citation>
    <scope>NUCLEOTIDE SEQUENCE</scope>
    <source>
        <strain evidence="5">BECK_BZ163</strain>
        <strain evidence="7">BECK_BZ164</strain>
        <strain evidence="6">BECK_BZ165</strain>
    </source>
</reference>
<dbReference type="Gene3D" id="3.40.50.2300">
    <property type="match status" value="2"/>
</dbReference>
<feature type="domain" description="Periplasmic binding protein" evidence="4">
    <location>
        <begin position="26"/>
        <end position="297"/>
    </location>
</feature>
<dbReference type="AlphaFoldDB" id="A0A450SH01"/>
<dbReference type="EMBL" id="CAADFL010000049">
    <property type="protein sequence ID" value="VFK07705.1"/>
    <property type="molecule type" value="Genomic_DNA"/>
</dbReference>
<dbReference type="InterPro" id="IPR028082">
    <property type="entry name" value="Peripla_BP_I"/>
</dbReference>
<dbReference type="Pfam" id="PF13407">
    <property type="entry name" value="Peripla_BP_4"/>
    <property type="match status" value="1"/>
</dbReference>
<dbReference type="GO" id="GO:0030313">
    <property type="term" value="C:cell envelope"/>
    <property type="evidence" value="ECO:0007669"/>
    <property type="project" value="UniProtKB-SubCell"/>
</dbReference>
<dbReference type="PROSITE" id="PS51257">
    <property type="entry name" value="PROKAR_LIPOPROTEIN"/>
    <property type="match status" value="1"/>
</dbReference>
<dbReference type="CDD" id="cd01536">
    <property type="entry name" value="PBP1_ABC_sugar_binding-like"/>
    <property type="match status" value="1"/>
</dbReference>
<protein>
    <submittedName>
        <fullName evidence="6">Ribose transport system substrate-binding protein</fullName>
    </submittedName>
</protein>
<comment type="similarity">
    <text evidence="2">Belongs to the bacterial solute-binding protein 2 family.</text>
</comment>
<dbReference type="SUPFAM" id="SSF53822">
    <property type="entry name" value="Periplasmic binding protein-like I"/>
    <property type="match status" value="1"/>
</dbReference>
<dbReference type="GO" id="GO:0055085">
    <property type="term" value="P:transmembrane transport"/>
    <property type="evidence" value="ECO:0007669"/>
    <property type="project" value="UniProtKB-ARBA"/>
</dbReference>
<evidence type="ECO:0000313" key="7">
    <source>
        <dbReference type="EMBL" id="VFK07705.1"/>
    </source>
</evidence>
<evidence type="ECO:0000256" key="3">
    <source>
        <dbReference type="ARBA" id="ARBA00022729"/>
    </source>
</evidence>
<evidence type="ECO:0000259" key="4">
    <source>
        <dbReference type="Pfam" id="PF13407"/>
    </source>
</evidence>
<dbReference type="GO" id="GO:0030246">
    <property type="term" value="F:carbohydrate binding"/>
    <property type="evidence" value="ECO:0007669"/>
    <property type="project" value="UniProtKB-ARBA"/>
</dbReference>
<keyword evidence="3" id="KW-0732">Signal</keyword>
<evidence type="ECO:0000313" key="5">
    <source>
        <dbReference type="EMBL" id="VFJ47613.1"/>
    </source>
</evidence>
<name>A0A450SH01_9GAMM</name>
<gene>
    <name evidence="5" type="ORF">BECKFM1743A_GA0114220_100494</name>
    <name evidence="7" type="ORF">BECKFM1743B_GA0114221_100494</name>
    <name evidence="6" type="ORF">BECKFM1743C_GA0114222_1010811</name>
</gene>